<evidence type="ECO:0000313" key="1">
    <source>
        <dbReference type="EMBL" id="GAA3180864.1"/>
    </source>
</evidence>
<sequence length="1039" mass="113437">MLFGLLGAFLKPLGKKVAQAVLGPAHVNAAAQVTERTLVQVVFDLLEPYGVDEEQAGHLSATLLYSLSRAAETGPTDDVFDAEARPATVRRLLDVLRDSPDFDADTFQVYVDGGTVPVDVAMVLDEFLTRLPRKLQLAAEEDGSKLANLVIQRRFTAITPLVRSPEADGEEIARTARNRIANDIARRRHRDAGDRVLINSSALTEWADYAGTASWRHGVGHRVAALAVSARNHPELRAHAAALDGFDASGTFVSVVVRLGRLPLGAMLAAVRTALSHLDPEDDGDRPLRRELLGLRADLRWLRSEVDEPRFRACFACVGSWGSGRSRLVTELAETAVSDGDFALFLRPAPAETSLEAHVLTGAGRLFARPFASLEDLGRFLDQVLGADLHLLLDDADEWCAGRAGALDDLQDTIAAATAHDRLRWTLTAEHSRFHALLSDDRSRARFWPAYVWASVMDPGPEEWLDLDASNVRQSIGLQLLEDHGPPGIRAELAELGRDPASFRYETTLLSAPLVAWLHVDPDPDGAGNEHPAVVDVHAGAVIRRFWDRRKVALGRGDREQTDALDQVVLLLARHYAAGAPRTAPLRDVLGVLKRPDAAALLQRPTSARALLMRLSDAGVLQVTSEGDAELDLPEEIVTPRLAPLWAYRIARPLTDTAQRDRVPSQAFLSAARPFLADGAAGEPLDAAVCEIGLRLLAEGPASPRAKKDVWTRWLDDPDAPKPPAWLAAVGSPPAAQGAVAGWLAHHEHEPAGKREWFALLRLLAGAETVDWQAQQRLAVVSRTYARIGGLGLGPYLEWVIGRIVGDLELCTTHNYAAVLGRLTGTELADAADAAAGAVTAPALEIFRDDCFAWLRNVEKFLKTVTVAPSTRRADDTDSARPYVHTFWQHLVRAVVGRVVDRRGLEAFDELAAAGWYSGNVLGIDRRVDLRMREEANAALGHWYQEHARDRNAVAAYLRLVTTLVDRRAPDVPTDRQRAVAFYLIRHSERTGREPTKVKEHFHPLLSVLCADPDLADLPHLRGTCMENGFGEDTASGGG</sequence>
<organism evidence="1 2">
    <name type="scientific">Blastococcus jejuensis</name>
    <dbReference type="NCBI Taxonomy" id="351224"/>
    <lineage>
        <taxon>Bacteria</taxon>
        <taxon>Bacillati</taxon>
        <taxon>Actinomycetota</taxon>
        <taxon>Actinomycetes</taxon>
        <taxon>Geodermatophilales</taxon>
        <taxon>Geodermatophilaceae</taxon>
        <taxon>Blastococcus</taxon>
    </lineage>
</organism>
<comment type="caution">
    <text evidence="1">The sequence shown here is derived from an EMBL/GenBank/DDBJ whole genome shotgun (WGS) entry which is preliminary data.</text>
</comment>
<name>A0ABP6PJY9_9ACTN</name>
<reference evidence="2" key="1">
    <citation type="journal article" date="2019" name="Int. J. Syst. Evol. Microbiol.">
        <title>The Global Catalogue of Microorganisms (GCM) 10K type strain sequencing project: providing services to taxonomists for standard genome sequencing and annotation.</title>
        <authorList>
            <consortium name="The Broad Institute Genomics Platform"/>
            <consortium name="The Broad Institute Genome Sequencing Center for Infectious Disease"/>
            <person name="Wu L."/>
            <person name="Ma J."/>
        </authorList>
    </citation>
    <scope>NUCLEOTIDE SEQUENCE [LARGE SCALE GENOMIC DNA]</scope>
    <source>
        <strain evidence="2">JCM 15614</strain>
    </source>
</reference>
<accession>A0ABP6PJY9</accession>
<dbReference type="Proteomes" id="UP001499924">
    <property type="component" value="Unassembled WGS sequence"/>
</dbReference>
<proteinExistence type="predicted"/>
<protein>
    <recommendedName>
        <fullName evidence="3">AAA ATPase domain-containing protein</fullName>
    </recommendedName>
</protein>
<gene>
    <name evidence="1" type="ORF">GCM10010531_38780</name>
</gene>
<keyword evidence="2" id="KW-1185">Reference proteome</keyword>
<evidence type="ECO:0000313" key="2">
    <source>
        <dbReference type="Proteomes" id="UP001499924"/>
    </source>
</evidence>
<dbReference type="EMBL" id="BAAAVV010000013">
    <property type="protein sequence ID" value="GAA3180864.1"/>
    <property type="molecule type" value="Genomic_DNA"/>
</dbReference>
<evidence type="ECO:0008006" key="3">
    <source>
        <dbReference type="Google" id="ProtNLM"/>
    </source>
</evidence>